<reference evidence="18" key="2">
    <citation type="submission" date="2021-04" db="EMBL/GenBank/DDBJ databases">
        <authorList>
            <person name="Gilroy R."/>
        </authorList>
    </citation>
    <scope>NUCLEOTIDE SEQUENCE</scope>
    <source>
        <strain evidence="18">ChiHecec1B25-7008</strain>
    </source>
</reference>
<dbReference type="PANTHER" id="PTHR36701">
    <property type="entry name" value="EPOXYQUEUOSINE REDUCTASE QUEH"/>
    <property type="match status" value="1"/>
</dbReference>
<evidence type="ECO:0000256" key="14">
    <source>
        <dbReference type="ARBA" id="ARBA00023284"/>
    </source>
</evidence>
<dbReference type="EMBL" id="DWZE01000016">
    <property type="protein sequence ID" value="HJA82613.1"/>
    <property type="molecule type" value="Genomic_DNA"/>
</dbReference>
<evidence type="ECO:0000256" key="13">
    <source>
        <dbReference type="ARBA" id="ARBA00023157"/>
    </source>
</evidence>
<feature type="binding site" evidence="17">
    <location>
        <position position="97"/>
    </location>
    <ligand>
        <name>[4Fe-4S] cluster</name>
        <dbReference type="ChEBI" id="CHEBI:49883"/>
    </ligand>
</feature>
<keyword evidence="8 17" id="KW-0479">Metal-binding</keyword>
<keyword evidence="14 17" id="KW-0676">Redox-active center</keyword>
<dbReference type="PANTHER" id="PTHR36701:SF1">
    <property type="entry name" value="EPOXYQUEUOSINE REDUCTASE QUEH"/>
    <property type="match status" value="1"/>
</dbReference>
<evidence type="ECO:0000256" key="9">
    <source>
        <dbReference type="ARBA" id="ARBA00022785"/>
    </source>
</evidence>
<keyword evidence="11 17" id="KW-0408">Iron</keyword>
<evidence type="ECO:0000256" key="2">
    <source>
        <dbReference type="ARBA" id="ARBA00004691"/>
    </source>
</evidence>
<sequence>MLKLQTPNGDTRVLLHSCCAPCSSAIIECMLANHIRPTVFYCNPNIYPPEEYEIRKQEAIRFVTSQGLDFVDAEYDHTLWQSRMKGFEEEPERGRRCLRCFLLRMDETARYAAAHGFTLFTTTLASSRWKSLEQINEAGRAAAARHPGTLFWEQNWRKGGLQDRRNQLLREYGFYNQQYCGCEFSMRRLEKQAVADKL</sequence>
<evidence type="ECO:0000313" key="19">
    <source>
        <dbReference type="Proteomes" id="UP000823860"/>
    </source>
</evidence>
<feature type="binding site" evidence="17">
    <location>
        <position position="18"/>
    </location>
    <ligand>
        <name>[4Fe-4S] cluster</name>
        <dbReference type="ChEBI" id="CHEBI:49883"/>
    </ligand>
</feature>
<comment type="caution">
    <text evidence="18">The sequence shown here is derived from an EMBL/GenBank/DDBJ whole genome shotgun (WGS) entry which is preliminary data.</text>
</comment>
<organism evidence="18 19">
    <name type="scientific">Candidatus Bacteroides intestinavium</name>
    <dbReference type="NCBI Taxonomy" id="2838469"/>
    <lineage>
        <taxon>Bacteria</taxon>
        <taxon>Pseudomonadati</taxon>
        <taxon>Bacteroidota</taxon>
        <taxon>Bacteroidia</taxon>
        <taxon>Bacteroidales</taxon>
        <taxon>Bacteroidaceae</taxon>
        <taxon>Bacteroides</taxon>
    </lineage>
</organism>
<keyword evidence="10 17" id="KW-0560">Oxidoreductase</keyword>
<evidence type="ECO:0000256" key="17">
    <source>
        <dbReference type="HAMAP-Rule" id="MF_02089"/>
    </source>
</evidence>
<evidence type="ECO:0000256" key="8">
    <source>
        <dbReference type="ARBA" id="ARBA00022723"/>
    </source>
</evidence>
<evidence type="ECO:0000256" key="1">
    <source>
        <dbReference type="ARBA" id="ARBA00002268"/>
    </source>
</evidence>
<dbReference type="InterPro" id="IPR003828">
    <property type="entry name" value="QueH"/>
</dbReference>
<name>A0A9D2HRA3_9BACE</name>
<evidence type="ECO:0000256" key="5">
    <source>
        <dbReference type="ARBA" id="ARBA00016895"/>
    </source>
</evidence>
<evidence type="ECO:0000256" key="4">
    <source>
        <dbReference type="ARBA" id="ARBA00012622"/>
    </source>
</evidence>
<dbReference type="Proteomes" id="UP000823860">
    <property type="component" value="Unassembled WGS sequence"/>
</dbReference>
<keyword evidence="9 17" id="KW-0671">Queuosine biosynthesis</keyword>
<evidence type="ECO:0000313" key="18">
    <source>
        <dbReference type="EMBL" id="HJA82613.1"/>
    </source>
</evidence>
<dbReference type="AlphaFoldDB" id="A0A9D2HRA3"/>
<keyword evidence="13 17" id="KW-1015">Disulfide bond</keyword>
<comment type="pathway">
    <text evidence="2 17">tRNA modification; tRNA-queuosine biosynthesis.</text>
</comment>
<accession>A0A9D2HRA3</accession>
<evidence type="ECO:0000256" key="11">
    <source>
        <dbReference type="ARBA" id="ARBA00023004"/>
    </source>
</evidence>
<dbReference type="GO" id="GO:0052693">
    <property type="term" value="F:epoxyqueuosine reductase activity"/>
    <property type="evidence" value="ECO:0007669"/>
    <property type="project" value="UniProtKB-UniRule"/>
</dbReference>
<comment type="similarity">
    <text evidence="3 17">Belongs to the QueH family.</text>
</comment>
<comment type="function">
    <text evidence="1 17">Catalyzes the conversion of epoxyqueuosine (oQ) to queuosine (Q), which is a hypermodified base found in the wobble positions of tRNA(Asp), tRNA(Asn), tRNA(His) and tRNA(Tyr).</text>
</comment>
<evidence type="ECO:0000256" key="6">
    <source>
        <dbReference type="ARBA" id="ARBA00022485"/>
    </source>
</evidence>
<dbReference type="GO" id="GO:0008616">
    <property type="term" value="P:tRNA queuosine(34) biosynthetic process"/>
    <property type="evidence" value="ECO:0007669"/>
    <property type="project" value="UniProtKB-UniRule"/>
</dbReference>
<evidence type="ECO:0000256" key="16">
    <source>
        <dbReference type="ARBA" id="ARBA00047415"/>
    </source>
</evidence>
<gene>
    <name evidence="17" type="primary">queH</name>
    <name evidence="18" type="ORF">H9785_01360</name>
</gene>
<feature type="binding site" evidence="17">
    <location>
        <position position="100"/>
    </location>
    <ligand>
        <name>[4Fe-4S] cluster</name>
        <dbReference type="ChEBI" id="CHEBI:49883"/>
    </ligand>
</feature>
<evidence type="ECO:0000256" key="15">
    <source>
        <dbReference type="ARBA" id="ARBA00031446"/>
    </source>
</evidence>
<dbReference type="EC" id="1.17.99.6" evidence="4 17"/>
<keyword evidence="12 17" id="KW-0411">Iron-sulfur</keyword>
<keyword evidence="7 17" id="KW-0819">tRNA processing</keyword>
<comment type="catalytic activity">
    <reaction evidence="16 17">
        <text>epoxyqueuosine(34) in tRNA + AH2 = queuosine(34) in tRNA + A + H2O</text>
        <dbReference type="Rhea" id="RHEA:32159"/>
        <dbReference type="Rhea" id="RHEA-COMP:18571"/>
        <dbReference type="Rhea" id="RHEA-COMP:18582"/>
        <dbReference type="ChEBI" id="CHEBI:13193"/>
        <dbReference type="ChEBI" id="CHEBI:15377"/>
        <dbReference type="ChEBI" id="CHEBI:17499"/>
        <dbReference type="ChEBI" id="CHEBI:194431"/>
        <dbReference type="ChEBI" id="CHEBI:194443"/>
        <dbReference type="EC" id="1.17.99.6"/>
    </reaction>
</comment>
<protein>
    <recommendedName>
        <fullName evidence="5 17">Epoxyqueuosine reductase QueH</fullName>
        <ecNumber evidence="4 17">1.17.99.6</ecNumber>
    </recommendedName>
    <alternativeName>
        <fullName evidence="15 17">Queuosine biosynthesis protein QueH</fullName>
    </alternativeName>
</protein>
<dbReference type="GO" id="GO:0046872">
    <property type="term" value="F:metal ion binding"/>
    <property type="evidence" value="ECO:0007669"/>
    <property type="project" value="UniProtKB-KW"/>
</dbReference>
<evidence type="ECO:0000256" key="7">
    <source>
        <dbReference type="ARBA" id="ARBA00022694"/>
    </source>
</evidence>
<dbReference type="HAMAP" id="MF_02089">
    <property type="entry name" value="QueH"/>
    <property type="match status" value="1"/>
</dbReference>
<dbReference type="Pfam" id="PF02677">
    <property type="entry name" value="QueH"/>
    <property type="match status" value="1"/>
</dbReference>
<feature type="disulfide bond" description="Redox-active" evidence="17">
    <location>
        <begin position="180"/>
        <end position="182"/>
    </location>
</feature>
<reference evidence="18" key="1">
    <citation type="journal article" date="2021" name="PeerJ">
        <title>Extensive microbial diversity within the chicken gut microbiome revealed by metagenomics and culture.</title>
        <authorList>
            <person name="Gilroy R."/>
            <person name="Ravi A."/>
            <person name="Getino M."/>
            <person name="Pursley I."/>
            <person name="Horton D.L."/>
            <person name="Alikhan N.F."/>
            <person name="Baker D."/>
            <person name="Gharbi K."/>
            <person name="Hall N."/>
            <person name="Watson M."/>
            <person name="Adriaenssens E.M."/>
            <person name="Foster-Nyarko E."/>
            <person name="Jarju S."/>
            <person name="Secka A."/>
            <person name="Antonio M."/>
            <person name="Oren A."/>
            <person name="Chaudhuri R.R."/>
            <person name="La Ragione R."/>
            <person name="Hildebrand F."/>
            <person name="Pallen M.J."/>
        </authorList>
    </citation>
    <scope>NUCLEOTIDE SEQUENCE</scope>
    <source>
        <strain evidence="18">ChiHecec1B25-7008</strain>
    </source>
</reference>
<evidence type="ECO:0000256" key="10">
    <source>
        <dbReference type="ARBA" id="ARBA00023002"/>
    </source>
</evidence>
<proteinExistence type="inferred from homology"/>
<dbReference type="GO" id="GO:0051539">
    <property type="term" value="F:4 iron, 4 sulfur cluster binding"/>
    <property type="evidence" value="ECO:0007669"/>
    <property type="project" value="UniProtKB-UniRule"/>
</dbReference>
<evidence type="ECO:0000256" key="3">
    <source>
        <dbReference type="ARBA" id="ARBA00008207"/>
    </source>
</evidence>
<keyword evidence="6 17" id="KW-0004">4Fe-4S</keyword>
<feature type="binding site" evidence="17">
    <location>
        <position position="19"/>
    </location>
    <ligand>
        <name>[4Fe-4S] cluster</name>
        <dbReference type="ChEBI" id="CHEBI:49883"/>
    </ligand>
</feature>
<evidence type="ECO:0000256" key="12">
    <source>
        <dbReference type="ARBA" id="ARBA00023014"/>
    </source>
</evidence>